<reference evidence="2 3" key="1">
    <citation type="submission" date="2018-11" db="EMBL/GenBank/DDBJ databases">
        <authorList>
            <consortium name="Pathogen Informatics"/>
        </authorList>
    </citation>
    <scope>NUCLEOTIDE SEQUENCE [LARGE SCALE GENOMIC DNA]</scope>
</reference>
<name>A0A3P7JNM4_STRVU</name>
<keyword evidence="1" id="KW-0472">Membrane</keyword>
<sequence length="77" mass="8322">MIGSIAIPIIQQVVSDDAAFTWSVILSLIFPTYSIANIFTAVYNNEFGRQACAMLDCSSPIFHNSAQCCGDPKGMSE</sequence>
<protein>
    <submittedName>
        <fullName evidence="2">Uncharacterized protein</fullName>
    </submittedName>
</protein>
<evidence type="ECO:0000313" key="3">
    <source>
        <dbReference type="Proteomes" id="UP000270094"/>
    </source>
</evidence>
<dbReference type="AlphaFoldDB" id="A0A3P7JNM4"/>
<keyword evidence="3" id="KW-1185">Reference proteome</keyword>
<dbReference type="Proteomes" id="UP000270094">
    <property type="component" value="Unassembled WGS sequence"/>
</dbReference>
<gene>
    <name evidence="2" type="ORF">SVUK_LOCUS12825</name>
</gene>
<feature type="transmembrane region" description="Helical" evidence="1">
    <location>
        <begin position="20"/>
        <end position="43"/>
    </location>
</feature>
<dbReference type="OrthoDB" id="10255969at2759"/>
<accession>A0A3P7JNM4</accession>
<evidence type="ECO:0000313" key="2">
    <source>
        <dbReference type="EMBL" id="VDM77827.1"/>
    </source>
</evidence>
<keyword evidence="1" id="KW-1133">Transmembrane helix</keyword>
<keyword evidence="1" id="KW-0812">Transmembrane</keyword>
<dbReference type="EMBL" id="UYYB01100270">
    <property type="protein sequence ID" value="VDM77827.1"/>
    <property type="molecule type" value="Genomic_DNA"/>
</dbReference>
<organism evidence="2 3">
    <name type="scientific">Strongylus vulgaris</name>
    <name type="common">Blood worm</name>
    <dbReference type="NCBI Taxonomy" id="40348"/>
    <lineage>
        <taxon>Eukaryota</taxon>
        <taxon>Metazoa</taxon>
        <taxon>Ecdysozoa</taxon>
        <taxon>Nematoda</taxon>
        <taxon>Chromadorea</taxon>
        <taxon>Rhabditida</taxon>
        <taxon>Rhabditina</taxon>
        <taxon>Rhabditomorpha</taxon>
        <taxon>Strongyloidea</taxon>
        <taxon>Strongylidae</taxon>
        <taxon>Strongylus</taxon>
    </lineage>
</organism>
<proteinExistence type="predicted"/>
<evidence type="ECO:0000256" key="1">
    <source>
        <dbReference type="SAM" id="Phobius"/>
    </source>
</evidence>